<evidence type="ECO:0000313" key="2">
    <source>
        <dbReference type="Proteomes" id="UP001054252"/>
    </source>
</evidence>
<reference evidence="1 2" key="1">
    <citation type="journal article" date="2021" name="Commun. Biol.">
        <title>The genome of Shorea leprosula (Dipterocarpaceae) highlights the ecological relevance of drought in aseasonal tropical rainforests.</title>
        <authorList>
            <person name="Ng K.K.S."/>
            <person name="Kobayashi M.J."/>
            <person name="Fawcett J.A."/>
            <person name="Hatakeyama M."/>
            <person name="Paape T."/>
            <person name="Ng C.H."/>
            <person name="Ang C.C."/>
            <person name="Tnah L.H."/>
            <person name="Lee C.T."/>
            <person name="Nishiyama T."/>
            <person name="Sese J."/>
            <person name="O'Brien M.J."/>
            <person name="Copetti D."/>
            <person name="Mohd Noor M.I."/>
            <person name="Ong R.C."/>
            <person name="Putra M."/>
            <person name="Sireger I.Z."/>
            <person name="Indrioko S."/>
            <person name="Kosugi Y."/>
            <person name="Izuno A."/>
            <person name="Isagi Y."/>
            <person name="Lee S.L."/>
            <person name="Shimizu K.K."/>
        </authorList>
    </citation>
    <scope>NUCLEOTIDE SEQUENCE [LARGE SCALE GENOMIC DNA]</scope>
    <source>
        <strain evidence="1">214</strain>
    </source>
</reference>
<keyword evidence="2" id="KW-1185">Reference proteome</keyword>
<dbReference type="EMBL" id="BPVZ01000005">
    <property type="protein sequence ID" value="GKU91318.1"/>
    <property type="molecule type" value="Genomic_DNA"/>
</dbReference>
<dbReference type="Proteomes" id="UP001054252">
    <property type="component" value="Unassembled WGS sequence"/>
</dbReference>
<gene>
    <name evidence="1" type="ORF">SLEP1_g5206</name>
</gene>
<dbReference type="AlphaFoldDB" id="A0AAV5I032"/>
<proteinExistence type="predicted"/>
<organism evidence="1 2">
    <name type="scientific">Rubroshorea leprosula</name>
    <dbReference type="NCBI Taxonomy" id="152421"/>
    <lineage>
        <taxon>Eukaryota</taxon>
        <taxon>Viridiplantae</taxon>
        <taxon>Streptophyta</taxon>
        <taxon>Embryophyta</taxon>
        <taxon>Tracheophyta</taxon>
        <taxon>Spermatophyta</taxon>
        <taxon>Magnoliopsida</taxon>
        <taxon>eudicotyledons</taxon>
        <taxon>Gunneridae</taxon>
        <taxon>Pentapetalae</taxon>
        <taxon>rosids</taxon>
        <taxon>malvids</taxon>
        <taxon>Malvales</taxon>
        <taxon>Dipterocarpaceae</taxon>
        <taxon>Rubroshorea</taxon>
    </lineage>
</organism>
<accession>A0AAV5I032</accession>
<comment type="caution">
    <text evidence="1">The sequence shown here is derived from an EMBL/GenBank/DDBJ whole genome shotgun (WGS) entry which is preliminary data.</text>
</comment>
<protein>
    <submittedName>
        <fullName evidence="1">Uncharacterized protein</fullName>
    </submittedName>
</protein>
<evidence type="ECO:0000313" key="1">
    <source>
        <dbReference type="EMBL" id="GKU91318.1"/>
    </source>
</evidence>
<name>A0AAV5I032_9ROSI</name>
<sequence length="42" mass="4472">MMLKEEMAAVAEQSRAGLAERDIELNCNLKSGPALSVVVPEA</sequence>